<dbReference type="HOGENOM" id="CLU_1367559_0_0_1"/>
<keyword evidence="1" id="KW-0812">Transmembrane</keyword>
<evidence type="ECO:0000313" key="2">
    <source>
        <dbReference type="EMBL" id="ESN95205.1"/>
    </source>
</evidence>
<reference evidence="3" key="3">
    <citation type="submission" date="2015-06" db="UniProtKB">
        <authorList>
            <consortium name="EnsemblMetazoa"/>
        </authorList>
    </citation>
    <scope>IDENTIFICATION</scope>
</reference>
<evidence type="ECO:0000313" key="3">
    <source>
        <dbReference type="EnsemblMetazoa" id="HelroP179534"/>
    </source>
</evidence>
<dbReference type="AlphaFoldDB" id="T1FEU9"/>
<organism evidence="3 4">
    <name type="scientific">Helobdella robusta</name>
    <name type="common">Californian leech</name>
    <dbReference type="NCBI Taxonomy" id="6412"/>
    <lineage>
        <taxon>Eukaryota</taxon>
        <taxon>Metazoa</taxon>
        <taxon>Spiralia</taxon>
        <taxon>Lophotrochozoa</taxon>
        <taxon>Annelida</taxon>
        <taxon>Clitellata</taxon>
        <taxon>Hirudinea</taxon>
        <taxon>Rhynchobdellida</taxon>
        <taxon>Glossiphoniidae</taxon>
        <taxon>Helobdella</taxon>
    </lineage>
</organism>
<gene>
    <name evidence="3" type="primary">20207348</name>
    <name evidence="2" type="ORF">HELRODRAFT_179534</name>
</gene>
<reference evidence="4" key="1">
    <citation type="submission" date="2012-12" db="EMBL/GenBank/DDBJ databases">
        <authorList>
            <person name="Hellsten U."/>
            <person name="Grimwood J."/>
            <person name="Chapman J.A."/>
            <person name="Shapiro H."/>
            <person name="Aerts A."/>
            <person name="Otillar R.P."/>
            <person name="Terry A.Y."/>
            <person name="Boore J.L."/>
            <person name="Simakov O."/>
            <person name="Marletaz F."/>
            <person name="Cho S.-J."/>
            <person name="Edsinger-Gonzales E."/>
            <person name="Havlak P."/>
            <person name="Kuo D.-H."/>
            <person name="Larsson T."/>
            <person name="Lv J."/>
            <person name="Arendt D."/>
            <person name="Savage R."/>
            <person name="Osoegawa K."/>
            <person name="de Jong P."/>
            <person name="Lindberg D.R."/>
            <person name="Seaver E.C."/>
            <person name="Weisblat D.A."/>
            <person name="Putnam N.H."/>
            <person name="Grigoriev I.V."/>
            <person name="Rokhsar D.S."/>
        </authorList>
    </citation>
    <scope>NUCLEOTIDE SEQUENCE</scope>
</reference>
<dbReference type="KEGG" id="hro:HELRODRAFT_179534"/>
<dbReference type="SUPFAM" id="SSF81653">
    <property type="entry name" value="Calcium ATPase, transduction domain A"/>
    <property type="match status" value="1"/>
</dbReference>
<dbReference type="EMBL" id="KB097536">
    <property type="protein sequence ID" value="ESN95205.1"/>
    <property type="molecule type" value="Genomic_DNA"/>
</dbReference>
<dbReference type="EnsemblMetazoa" id="HelroT179534">
    <property type="protein sequence ID" value="HelroP179534"/>
    <property type="gene ID" value="HelroG179534"/>
</dbReference>
<dbReference type="PANTHER" id="PTHR13219:SF6">
    <property type="entry name" value="TRANSMEMBRANE PROTEIN 94"/>
    <property type="match status" value="1"/>
</dbReference>
<dbReference type="Proteomes" id="UP000015101">
    <property type="component" value="Unassembled WGS sequence"/>
</dbReference>
<dbReference type="PANTHER" id="PTHR13219">
    <property type="entry name" value="TRANSMEMBRANE PROTEIN 94"/>
    <property type="match status" value="1"/>
</dbReference>
<proteinExistence type="predicted"/>
<dbReference type="GeneID" id="20207348"/>
<feature type="transmembrane region" description="Helical" evidence="1">
    <location>
        <begin position="149"/>
        <end position="170"/>
    </location>
</feature>
<dbReference type="EMBL" id="AMQM01006880">
    <property type="status" value="NOT_ANNOTATED_CDS"/>
    <property type="molecule type" value="Genomic_DNA"/>
</dbReference>
<reference evidence="2 4" key="2">
    <citation type="journal article" date="2013" name="Nature">
        <title>Insights into bilaterian evolution from three spiralian genomes.</title>
        <authorList>
            <person name="Simakov O."/>
            <person name="Marletaz F."/>
            <person name="Cho S.J."/>
            <person name="Edsinger-Gonzales E."/>
            <person name="Havlak P."/>
            <person name="Hellsten U."/>
            <person name="Kuo D.H."/>
            <person name="Larsson T."/>
            <person name="Lv J."/>
            <person name="Arendt D."/>
            <person name="Savage R."/>
            <person name="Osoegawa K."/>
            <person name="de Jong P."/>
            <person name="Grimwood J."/>
            <person name="Chapman J.A."/>
            <person name="Shapiro H."/>
            <person name="Aerts A."/>
            <person name="Otillar R.P."/>
            <person name="Terry A.Y."/>
            <person name="Boore J.L."/>
            <person name="Grigoriev I.V."/>
            <person name="Lindberg D.R."/>
            <person name="Seaver E.C."/>
            <person name="Weisblat D.A."/>
            <person name="Putnam N.H."/>
            <person name="Rokhsar D.S."/>
        </authorList>
    </citation>
    <scope>NUCLEOTIDE SEQUENCE</scope>
</reference>
<dbReference type="InParanoid" id="T1FEU9"/>
<evidence type="ECO:0000313" key="4">
    <source>
        <dbReference type="Proteomes" id="UP000015101"/>
    </source>
</evidence>
<keyword evidence="4" id="KW-1185">Reference proteome</keyword>
<dbReference type="eggNOG" id="KOG4383">
    <property type="taxonomic scope" value="Eukaryota"/>
</dbReference>
<accession>T1FEU9</accession>
<evidence type="ECO:0000256" key="1">
    <source>
        <dbReference type="SAM" id="Phobius"/>
    </source>
</evidence>
<name>T1FEU9_HELRO</name>
<keyword evidence="1" id="KW-0472">Membrane</keyword>
<dbReference type="InterPro" id="IPR008250">
    <property type="entry name" value="ATPase_P-typ_transduc_dom_A_sf"/>
</dbReference>
<dbReference type="OrthoDB" id="5568754at2759"/>
<keyword evidence="1" id="KW-1133">Transmembrane helix</keyword>
<dbReference type="CTD" id="20207348"/>
<sequence>MPNIMAQIYGAGWCDGLMLKDYLDLHCPSSQCISMQWTIRDSKIINLPIPLLVEGDVILLRPGQIIPAKTQPLKSYADDLEIPKEFIKDEHYTPSHGCSNIDELNKVLTCLPLKPEPYIMQETPFLELFRQYLNRSYDKSNYRMDKKWLNIYVLLLRKVFLVLLIIMILINCLRYKFYSNLVSDVYDMVIFLQDMGLIEV</sequence>
<protein>
    <submittedName>
        <fullName evidence="2 3">Uncharacterized protein</fullName>
    </submittedName>
</protein>
<dbReference type="RefSeq" id="XP_009026620.1">
    <property type="nucleotide sequence ID" value="XM_009028372.1"/>
</dbReference>
<dbReference type="InterPro" id="IPR039720">
    <property type="entry name" value="TMEM94"/>
</dbReference>